<feature type="transmembrane region" description="Helical" evidence="1">
    <location>
        <begin position="12"/>
        <end position="34"/>
    </location>
</feature>
<protein>
    <submittedName>
        <fullName evidence="2">Uncharacterized protein</fullName>
    </submittedName>
</protein>
<keyword evidence="1" id="KW-0472">Membrane</keyword>
<gene>
    <name evidence="2" type="ORF">M569_17122</name>
</gene>
<sequence>VMNKLKRCGVAGILAYGLLNTAYYLTTFLIVWLYVAPAPGRMGFLAASERFFKIMGMVWAGSQVTKFIRAAGALALAPFMERLLSWVGIRFGFRSQGKGFAVVSGICLGVSAMAFLMITLLWA</sequence>
<keyword evidence="3" id="KW-1185">Reference proteome</keyword>
<evidence type="ECO:0000256" key="1">
    <source>
        <dbReference type="SAM" id="Phobius"/>
    </source>
</evidence>
<accession>S8BZQ4</accession>
<dbReference type="AlphaFoldDB" id="S8BZQ4"/>
<dbReference type="PANTHER" id="PTHR34370:SF2">
    <property type="entry name" value="GAG-POL POLYPROTEIN_RETROTRANSPOSON"/>
    <property type="match status" value="1"/>
</dbReference>
<comment type="caution">
    <text evidence="2">The sequence shown here is derived from an EMBL/GenBank/DDBJ whole genome shotgun (WGS) entry which is preliminary data.</text>
</comment>
<dbReference type="OrthoDB" id="2020192at2759"/>
<dbReference type="Proteomes" id="UP000015453">
    <property type="component" value="Unassembled WGS sequence"/>
</dbReference>
<dbReference type="EMBL" id="AUSU01009945">
    <property type="protein sequence ID" value="EPS57696.1"/>
    <property type="molecule type" value="Genomic_DNA"/>
</dbReference>
<reference evidence="2 3" key="1">
    <citation type="journal article" date="2013" name="BMC Genomics">
        <title>The miniature genome of a carnivorous plant Genlisea aurea contains a low number of genes and short non-coding sequences.</title>
        <authorList>
            <person name="Leushkin E.V."/>
            <person name="Sutormin R.A."/>
            <person name="Nabieva E.R."/>
            <person name="Penin A.A."/>
            <person name="Kondrashov A.S."/>
            <person name="Logacheva M.D."/>
        </authorList>
    </citation>
    <scope>NUCLEOTIDE SEQUENCE [LARGE SCALE GENOMIC DNA]</scope>
</reference>
<dbReference type="PANTHER" id="PTHR34370">
    <property type="entry name" value="OS04G0600100 PROTEIN"/>
    <property type="match status" value="1"/>
</dbReference>
<keyword evidence="1" id="KW-0812">Transmembrane</keyword>
<feature type="non-terminal residue" evidence="2">
    <location>
        <position position="1"/>
    </location>
</feature>
<proteinExistence type="predicted"/>
<feature type="transmembrane region" description="Helical" evidence="1">
    <location>
        <begin position="54"/>
        <end position="79"/>
    </location>
</feature>
<name>S8BZQ4_9LAMI</name>
<evidence type="ECO:0000313" key="2">
    <source>
        <dbReference type="EMBL" id="EPS57696.1"/>
    </source>
</evidence>
<evidence type="ECO:0000313" key="3">
    <source>
        <dbReference type="Proteomes" id="UP000015453"/>
    </source>
</evidence>
<organism evidence="2 3">
    <name type="scientific">Genlisea aurea</name>
    <dbReference type="NCBI Taxonomy" id="192259"/>
    <lineage>
        <taxon>Eukaryota</taxon>
        <taxon>Viridiplantae</taxon>
        <taxon>Streptophyta</taxon>
        <taxon>Embryophyta</taxon>
        <taxon>Tracheophyta</taxon>
        <taxon>Spermatophyta</taxon>
        <taxon>Magnoliopsida</taxon>
        <taxon>eudicotyledons</taxon>
        <taxon>Gunneridae</taxon>
        <taxon>Pentapetalae</taxon>
        <taxon>asterids</taxon>
        <taxon>lamiids</taxon>
        <taxon>Lamiales</taxon>
        <taxon>Lentibulariaceae</taxon>
        <taxon>Genlisea</taxon>
    </lineage>
</organism>
<feature type="transmembrane region" description="Helical" evidence="1">
    <location>
        <begin position="100"/>
        <end position="122"/>
    </location>
</feature>
<keyword evidence="1" id="KW-1133">Transmembrane helix</keyword>